<evidence type="ECO:0000313" key="2">
    <source>
        <dbReference type="EMBL" id="ORY78957.1"/>
    </source>
</evidence>
<feature type="chain" id="PRO_5012553564" evidence="1">
    <location>
        <begin position="23"/>
        <end position="249"/>
    </location>
</feature>
<evidence type="ECO:0000256" key="1">
    <source>
        <dbReference type="SAM" id="SignalP"/>
    </source>
</evidence>
<dbReference type="RefSeq" id="XP_040723589.1">
    <property type="nucleotide sequence ID" value="XM_040870643.1"/>
</dbReference>
<dbReference type="AlphaFoldDB" id="A0A1Y2F5M9"/>
<keyword evidence="3" id="KW-1185">Reference proteome</keyword>
<feature type="signal peptide" evidence="1">
    <location>
        <begin position="1"/>
        <end position="22"/>
    </location>
</feature>
<accession>A0A1Y2F5M9</accession>
<dbReference type="EMBL" id="MCFI01000016">
    <property type="protein sequence ID" value="ORY78957.1"/>
    <property type="molecule type" value="Genomic_DNA"/>
</dbReference>
<organism evidence="2 3">
    <name type="scientific">Protomyces lactucae-debilis</name>
    <dbReference type="NCBI Taxonomy" id="2754530"/>
    <lineage>
        <taxon>Eukaryota</taxon>
        <taxon>Fungi</taxon>
        <taxon>Dikarya</taxon>
        <taxon>Ascomycota</taxon>
        <taxon>Taphrinomycotina</taxon>
        <taxon>Taphrinomycetes</taxon>
        <taxon>Taphrinales</taxon>
        <taxon>Protomycetaceae</taxon>
        <taxon>Protomyces</taxon>
    </lineage>
</organism>
<gene>
    <name evidence="2" type="ORF">BCR37DRAFT_388586</name>
</gene>
<reference evidence="2 3" key="1">
    <citation type="submission" date="2016-07" db="EMBL/GenBank/DDBJ databases">
        <title>Pervasive Adenine N6-methylation of Active Genes in Fungi.</title>
        <authorList>
            <consortium name="DOE Joint Genome Institute"/>
            <person name="Mondo S.J."/>
            <person name="Dannebaum R.O."/>
            <person name="Kuo R.C."/>
            <person name="Labutti K."/>
            <person name="Haridas S."/>
            <person name="Kuo A."/>
            <person name="Salamov A."/>
            <person name="Ahrendt S.R."/>
            <person name="Lipzen A."/>
            <person name="Sullivan W."/>
            <person name="Andreopoulos W.B."/>
            <person name="Clum A."/>
            <person name="Lindquist E."/>
            <person name="Daum C."/>
            <person name="Ramamoorthy G.K."/>
            <person name="Gryganskyi A."/>
            <person name="Culley D."/>
            <person name="Magnuson J.K."/>
            <person name="James T.Y."/>
            <person name="O'Malley M.A."/>
            <person name="Stajich J.E."/>
            <person name="Spatafora J.W."/>
            <person name="Visel A."/>
            <person name="Grigoriev I.V."/>
        </authorList>
    </citation>
    <scope>NUCLEOTIDE SEQUENCE [LARGE SCALE GENOMIC DNA]</scope>
    <source>
        <strain evidence="2 3">12-1054</strain>
    </source>
</reference>
<protein>
    <submittedName>
        <fullName evidence="2">Uncharacterized protein</fullName>
    </submittedName>
</protein>
<sequence length="249" mass="28302">MQALRASVLLLLLVFGAGSARGYYTNIEIGPVSEGVRITAFEATIVVDPTMLTLPWHNKFSLSVSLGPYFSNKIKDPKHPDSFLPFYVSISVQSEPCYNQDTAQPQWCLLYAGNNLVQIPWPSTELLTYKFNFVEFMHDWQQMGTFNLNDPFIHYQSKNNNAALIDRTSVIIMADGFREDGSTTDRNPMKLTDVTILLNQSDENFLKSNPCMPDFGCSTAEKQEDGKTWMIKELNLYDLKRARQLGYTK</sequence>
<dbReference type="GeneID" id="63787242"/>
<comment type="caution">
    <text evidence="2">The sequence shown here is derived from an EMBL/GenBank/DDBJ whole genome shotgun (WGS) entry which is preliminary data.</text>
</comment>
<keyword evidence="1" id="KW-0732">Signal</keyword>
<proteinExistence type="predicted"/>
<evidence type="ECO:0000313" key="3">
    <source>
        <dbReference type="Proteomes" id="UP000193685"/>
    </source>
</evidence>
<name>A0A1Y2F5M9_PROLT</name>
<dbReference type="Proteomes" id="UP000193685">
    <property type="component" value="Unassembled WGS sequence"/>
</dbReference>